<evidence type="ECO:0000256" key="5">
    <source>
        <dbReference type="SAM" id="MobiDB-lite"/>
    </source>
</evidence>
<protein>
    <recommendedName>
        <fullName evidence="4">Kinase</fullName>
        <ecNumber evidence="4">2.7.-.-</ecNumber>
    </recommendedName>
</protein>
<evidence type="ECO:0000313" key="7">
    <source>
        <dbReference type="Proteomes" id="UP001610728"/>
    </source>
</evidence>
<sequence>MDKNCEAIVSDDAANVAHKPTSVNTSPHNFPPHPSAFASLALESFAPKLVTISTPPTTLAQNQLLRHPSLPQAQQQRCEHPNEQSFAQSPPNVATAEAEVAVTAAVTGPPHPVNTKNTDMCRHNTSPLAPAPIAASTTPPSIPLPHSSSPATATPALASALAPVTVPVSVPALPLSTTATTAATIAVTAQHHRDHQQKPDGLSSAHVFSPVGADSTCGHGSGPGVNPGFNPGSGSDANGPVSSGPVSGFNATTSTPAPLSSATPSAFSASSLISPSIVSPLLAPSASAKNPLSTTTVGLSSQQALPSSPQLPAKGSSFLSLSSTLRSLDTHLPPRAQHQTHTQNYDHRSQDDCITPTQTQRLVPLPLLETPTHPQHQQQQSQKALAPLPSSSSSLSPSTPSTQVPAVSNPTNYHEAGAYTTAPTSSVSSSSANSAVSTHSAAPSSNDMDVKSDRPPAMAMQRQSGPSLLSQALASARSLPIPSSQQNSATAASSSYTVHPYPSPTSFAPTSSSSAIDCPALPSLASASQIQSPGPISLETTSSVSTYPLSNANEDQGDDGFLTPRASPRAKPVDHELPTMMTTSATAVPSKADLFHASTEPPSRFMPTRESFEIFEGKNRSLLSDSHRAIDSFTDYNCSSNAFASHAPTEYNSFTADSHTLNTTPSYSQLHHQPQAPSVLSRHTDRAEPLDPSVPPRRRMTEQSQPHTKHPEKIWSIGSEDGSSRDGQVEKYITDTLNGGEKNSRSRKASHHMRVFREGLPIPESKKPDKSRQGRDREREREKERERLAPVPASPPAKSGIVEDIDDVDTLSKTPKKSGDLPLLKSATLESKPTFLKRPATDSAISEPKTPPRQDPVQDSDLTILSPFSIAGSVTTTPVAGDRERRASGDSTGNGSQCEEGEDSGEEKISSALFVPHHQVERAVPEKELVSIKAVEDQPTPNASEDENFNEWLVKADETDQPISLLIERENSKPEQAWPHGSAHEQKQKREAASQPRIQESIPLEKTIPRIFSKQSHDDMMGSNLPDEASELPTVVPQEPVPCQAIELIPYKHQVGGHTTLWRFSKRAVCKQLNNRENEFYEEVERYHRDLLPFLPRYIGVLNVTFQKQPRRKSTYKRDDDSKKHVSDSKTASAPAPRMISQSISSGPASIPTVTFDDNRHIIPRSFLQPPPSSPLIREIIRSRSCSAAATTTASPYTNASARVSGGTSSSASAPQSPQSTAARPRMEDRPNSWGATLINKRLRNEVFNDAFLKQPIPVQKHRKPHEKSVPRPKPNHKHINSASEPLLSTPEVVRPTANSEIHSLDAKPISAPKAVNDPIDLNPLCELDNDMTGVKDVTGTSAPEPERLISRLNDDPSLPKRKRRYSGSGLRRKPVTVSDPRGNLQYYEEADEVDYKNERGRDAPGSVEGDKQISTISQGPGSVIASATPEADSKLETERKTSYENLASDQIVQSSPLHVSHLTFEEAEALVETGKIPRPINPKEAQIHPDSRVDYFLLIEDLTAGMKRPCIMDLKMGTRQYGVEATPKKQQSQKGKCAKTTSRELGVRVCGLQVWDVGTQSYVFQDKYYGRKLKAGQEFQDALMCFLYDGVDYHSVLRHIPTILQKLDRLEKIVRRIKGYRFYASSLLMFYDGDVTAESQDNDTAFEDSMTDVTDTEDMPRLRRRNRRDIDFKIADFANSVTSADSTDKPCPPQHPNEPDMGFMKGLASLRVYFTRIQMDVRSRLGLDPHGISGRRIDYSEWDAIDDGECSE</sequence>
<feature type="region of interest" description="Disordered" evidence="5">
    <location>
        <begin position="526"/>
        <end position="574"/>
    </location>
</feature>
<feature type="region of interest" description="Disordered" evidence="5">
    <location>
        <begin position="70"/>
        <end position="93"/>
    </location>
</feature>
<dbReference type="InterPro" id="IPR038286">
    <property type="entry name" value="IPK_sf"/>
</dbReference>
<feature type="compositionally biased region" description="Polar residues" evidence="5">
    <location>
        <begin position="656"/>
        <end position="678"/>
    </location>
</feature>
<feature type="compositionally biased region" description="Basic and acidic residues" evidence="5">
    <location>
        <begin position="1394"/>
        <end position="1403"/>
    </location>
</feature>
<evidence type="ECO:0000256" key="3">
    <source>
        <dbReference type="ARBA" id="ARBA00022777"/>
    </source>
</evidence>
<dbReference type="GeneID" id="98114783"/>
<feature type="compositionally biased region" description="Low complexity" evidence="5">
    <location>
        <begin position="387"/>
        <end position="402"/>
    </location>
</feature>
<keyword evidence="3 4" id="KW-0418">Kinase</keyword>
<feature type="region of interest" description="Disordered" evidence="5">
    <location>
        <begin position="971"/>
        <end position="999"/>
    </location>
</feature>
<feature type="compositionally biased region" description="Low complexity" evidence="5">
    <location>
        <begin position="467"/>
        <end position="495"/>
    </location>
</feature>
<dbReference type="EC" id="2.7.-.-" evidence="4"/>
<feature type="compositionally biased region" description="Polar residues" evidence="5">
    <location>
        <begin position="232"/>
        <end position="245"/>
    </location>
</feature>
<feature type="region of interest" description="Disordered" evidence="5">
    <location>
        <begin position="1109"/>
        <end position="1155"/>
    </location>
</feature>
<feature type="region of interest" description="Disordered" evidence="5">
    <location>
        <begin position="188"/>
        <end position="266"/>
    </location>
</feature>
<organism evidence="6 7">
    <name type="scientific">Ceratocystis lukuohia</name>
    <dbReference type="NCBI Taxonomy" id="2019550"/>
    <lineage>
        <taxon>Eukaryota</taxon>
        <taxon>Fungi</taxon>
        <taxon>Dikarya</taxon>
        <taxon>Ascomycota</taxon>
        <taxon>Pezizomycotina</taxon>
        <taxon>Sordariomycetes</taxon>
        <taxon>Hypocreomycetidae</taxon>
        <taxon>Microascales</taxon>
        <taxon>Ceratocystidaceae</taxon>
        <taxon>Ceratocystis</taxon>
    </lineage>
</organism>
<feature type="compositionally biased region" description="Basic residues" evidence="5">
    <location>
        <begin position="745"/>
        <end position="754"/>
    </location>
</feature>
<feature type="region of interest" description="Disordered" evidence="5">
    <location>
        <begin position="1190"/>
        <end position="1233"/>
    </location>
</feature>
<dbReference type="EMBL" id="JABSNW010000001">
    <property type="protein sequence ID" value="KAL2891179.1"/>
    <property type="molecule type" value="Genomic_DNA"/>
</dbReference>
<dbReference type="RefSeq" id="XP_070862359.1">
    <property type="nucleotide sequence ID" value="XM_071005244.1"/>
</dbReference>
<proteinExistence type="inferred from homology"/>
<feature type="compositionally biased region" description="Low complexity" evidence="5">
    <location>
        <begin position="125"/>
        <end position="151"/>
    </location>
</feature>
<evidence type="ECO:0000313" key="6">
    <source>
        <dbReference type="EMBL" id="KAL2891179.1"/>
    </source>
</evidence>
<feature type="compositionally biased region" description="Low complexity" evidence="5">
    <location>
        <begin position="418"/>
        <end position="442"/>
    </location>
</feature>
<feature type="compositionally biased region" description="Basic and acidic residues" evidence="5">
    <location>
        <begin position="764"/>
        <end position="788"/>
    </location>
</feature>
<comment type="caution">
    <text evidence="6">The sequence shown here is derived from an EMBL/GenBank/DDBJ whole genome shotgun (WGS) entry which is preliminary data.</text>
</comment>
<feature type="region of interest" description="Disordered" evidence="5">
    <location>
        <begin position="656"/>
        <end position="920"/>
    </location>
</feature>
<feature type="compositionally biased region" description="Low complexity" evidence="5">
    <location>
        <begin position="1190"/>
        <end position="1224"/>
    </location>
</feature>
<feature type="region of interest" description="Disordered" evidence="5">
    <location>
        <begin position="1254"/>
        <end position="1288"/>
    </location>
</feature>
<evidence type="ECO:0000256" key="1">
    <source>
        <dbReference type="ARBA" id="ARBA00007374"/>
    </source>
</evidence>
<dbReference type="GO" id="GO:0016301">
    <property type="term" value="F:kinase activity"/>
    <property type="evidence" value="ECO:0007669"/>
    <property type="project" value="UniProtKB-KW"/>
</dbReference>
<dbReference type="Pfam" id="PF03770">
    <property type="entry name" value="IPK"/>
    <property type="match status" value="1"/>
</dbReference>
<feature type="compositionally biased region" description="Basic residues" evidence="5">
    <location>
        <begin position="1360"/>
        <end position="1375"/>
    </location>
</feature>
<dbReference type="PANTHER" id="PTHR12400">
    <property type="entry name" value="INOSITOL POLYPHOSPHATE KINASE"/>
    <property type="match status" value="1"/>
</dbReference>
<feature type="compositionally biased region" description="Low complexity" evidence="5">
    <location>
        <begin position="251"/>
        <end position="266"/>
    </location>
</feature>
<feature type="compositionally biased region" description="Low complexity" evidence="5">
    <location>
        <begin position="371"/>
        <end position="380"/>
    </location>
</feature>
<dbReference type="PANTHER" id="PTHR12400:SF21">
    <property type="entry name" value="KINASE"/>
    <property type="match status" value="1"/>
</dbReference>
<keyword evidence="2 4" id="KW-0808">Transferase</keyword>
<gene>
    <name evidence="6" type="ORF">HOO65_010537</name>
</gene>
<dbReference type="Gene3D" id="3.30.470.160">
    <property type="entry name" value="Inositol polyphosphate kinase"/>
    <property type="match status" value="1"/>
</dbReference>
<evidence type="ECO:0000256" key="4">
    <source>
        <dbReference type="RuleBase" id="RU363090"/>
    </source>
</evidence>
<feature type="compositionally biased region" description="Polar residues" evidence="5">
    <location>
        <begin position="83"/>
        <end position="92"/>
    </location>
</feature>
<dbReference type="Proteomes" id="UP001610728">
    <property type="component" value="Unassembled WGS sequence"/>
</dbReference>
<dbReference type="InterPro" id="IPR005522">
    <property type="entry name" value="IPK"/>
</dbReference>
<comment type="similarity">
    <text evidence="1 4">Belongs to the inositol phosphokinase (IPK) family.</text>
</comment>
<feature type="region of interest" description="Disordered" evidence="5">
    <location>
        <begin position="1333"/>
        <end position="1437"/>
    </location>
</feature>
<feature type="compositionally biased region" description="Polar residues" evidence="5">
    <location>
        <begin position="403"/>
        <end position="412"/>
    </location>
</feature>
<feature type="region of interest" description="Disordered" evidence="5">
    <location>
        <begin position="106"/>
        <end position="151"/>
    </location>
</feature>
<feature type="compositionally biased region" description="Polar residues" evidence="5">
    <location>
        <begin position="526"/>
        <end position="554"/>
    </location>
</feature>
<feature type="compositionally biased region" description="Basic and acidic residues" evidence="5">
    <location>
        <begin position="722"/>
        <end position="733"/>
    </location>
</feature>
<evidence type="ECO:0000256" key="2">
    <source>
        <dbReference type="ARBA" id="ARBA00022679"/>
    </source>
</evidence>
<dbReference type="SUPFAM" id="SSF56104">
    <property type="entry name" value="SAICAR synthase-like"/>
    <property type="match status" value="1"/>
</dbReference>
<feature type="region of interest" description="Disordered" evidence="5">
    <location>
        <begin position="371"/>
        <end position="514"/>
    </location>
</feature>
<accession>A0ABR4MSC3</accession>
<feature type="compositionally biased region" description="Basic and acidic residues" evidence="5">
    <location>
        <begin position="982"/>
        <end position="992"/>
    </location>
</feature>
<reference evidence="6 7" key="1">
    <citation type="submission" date="2020-05" db="EMBL/GenBank/DDBJ databases">
        <title>Ceratocystis lukuohia genome.</title>
        <authorList>
            <person name="Harrington T.C."/>
            <person name="Kim K."/>
            <person name="Mayers C.G."/>
        </authorList>
    </citation>
    <scope>NUCLEOTIDE SEQUENCE [LARGE SCALE GENOMIC DNA]</scope>
    <source>
        <strain evidence="6 7">C4212</strain>
    </source>
</reference>
<feature type="compositionally biased region" description="Basic and acidic residues" evidence="5">
    <location>
        <begin position="1116"/>
        <end position="1128"/>
    </location>
</feature>
<name>A0ABR4MSC3_9PEZI</name>
<feature type="compositionally biased region" description="Low complexity" evidence="5">
    <location>
        <begin position="504"/>
        <end position="514"/>
    </location>
</feature>
<feature type="compositionally biased region" description="Basic and acidic residues" evidence="5">
    <location>
        <begin position="1345"/>
        <end position="1359"/>
    </location>
</feature>
<keyword evidence="7" id="KW-1185">Reference proteome</keyword>